<dbReference type="AlphaFoldDB" id="A0A0F9VBZ5"/>
<comment type="caution">
    <text evidence="1">The sequence shown here is derived from an EMBL/GenBank/DDBJ whole genome shotgun (WGS) entry which is preliminary data.</text>
</comment>
<gene>
    <name evidence="1" type="ORF">LCGC14_0503140</name>
</gene>
<reference evidence="1" key="1">
    <citation type="journal article" date="2015" name="Nature">
        <title>Complex archaea that bridge the gap between prokaryotes and eukaryotes.</title>
        <authorList>
            <person name="Spang A."/>
            <person name="Saw J.H."/>
            <person name="Jorgensen S.L."/>
            <person name="Zaremba-Niedzwiedzka K."/>
            <person name="Martijn J."/>
            <person name="Lind A.E."/>
            <person name="van Eijk R."/>
            <person name="Schleper C."/>
            <person name="Guy L."/>
            <person name="Ettema T.J."/>
        </authorList>
    </citation>
    <scope>NUCLEOTIDE SEQUENCE</scope>
</reference>
<dbReference type="EMBL" id="LAZR01000594">
    <property type="protein sequence ID" value="KKN63308.1"/>
    <property type="molecule type" value="Genomic_DNA"/>
</dbReference>
<organism evidence="1">
    <name type="scientific">marine sediment metagenome</name>
    <dbReference type="NCBI Taxonomy" id="412755"/>
    <lineage>
        <taxon>unclassified sequences</taxon>
        <taxon>metagenomes</taxon>
        <taxon>ecological metagenomes</taxon>
    </lineage>
</organism>
<accession>A0A0F9VBZ5</accession>
<protein>
    <submittedName>
        <fullName evidence="1">Uncharacterized protein</fullName>
    </submittedName>
</protein>
<sequence>MLFHETEEIISRFLGYLSMHQPEAWTHSEFDPFSHASADIDPARDRAPDHLAQTPGLSLHLTTRHIQYGNDEFILERVTTHPVPATGVDVALHDFPPPIPDFVTPARPLPDVIVADIQGMPNFSVRYVAIDDDSLLADVRQISVLDDRDVVTMNDIVPLEFVESIARQFDAMVEAAQTGSSLPFAPRDADGYVEQLTPSAFTDPDGAGHGPDAPTGHQGYYVNGAKVDTAPDYSTFIDARAERLASDPSVTPVTDIAESGLSLSGMATEARLDTGSNLLENTAVMVNVGNLGQVSVVMGNWFETNSIRQVSIHADGRDGPPGLEHRPSEIYNIANFERLDATPGSDPGPGVGVADFPRHYQVDTIDGDIQISNFLSQVNFVMDGDRISLTSVSQSVTVTTGGNESYDAYQFMKMLDSYDLVVIGGNVYEGNFIEQINVMSDVDTIDNRLVGDGASGLSGSTGGNLMVNDAQITNIGAIGDFQALTPHMRDLVAKFAAGDTDGSADLGSDLAFLQAQGIRVLYITGDVYELNVVAQMNVLDDSDTILASDGVVADFMADAGNVDWTISTGGNAVINRAAIVDADDVAHIRFIDGEYYADSMLLQADFVAGHEGVDIFDVDTLAPEIIAFTTEDPVANDDATTMHHTFMPDSQSDGLSVMTA</sequence>
<name>A0A0F9VBZ5_9ZZZZ</name>
<evidence type="ECO:0000313" key="1">
    <source>
        <dbReference type="EMBL" id="KKN63308.1"/>
    </source>
</evidence>
<proteinExistence type="predicted"/>